<dbReference type="STRING" id="28189.CCYN74_10109"/>
<name>A0A0B7H4F5_9FLAO</name>
<gene>
    <name evidence="1" type="ORF">CCYN2B_110032</name>
</gene>
<evidence type="ECO:0008006" key="3">
    <source>
        <dbReference type="Google" id="ProtNLM"/>
    </source>
</evidence>
<evidence type="ECO:0000313" key="2">
    <source>
        <dbReference type="Proteomes" id="UP000038055"/>
    </source>
</evidence>
<reference evidence="2" key="1">
    <citation type="submission" date="2015-01" db="EMBL/GenBank/DDBJ databases">
        <authorList>
            <person name="MANFREDI Pablo"/>
        </authorList>
    </citation>
    <scope>NUCLEOTIDE SEQUENCE [LARGE SCALE GENOMIC DNA]</scope>
    <source>
        <strain evidence="2">Ccyn2B</strain>
    </source>
</reference>
<organism evidence="1 2">
    <name type="scientific">Capnocytophaga cynodegmi</name>
    <dbReference type="NCBI Taxonomy" id="28189"/>
    <lineage>
        <taxon>Bacteria</taxon>
        <taxon>Pseudomonadati</taxon>
        <taxon>Bacteroidota</taxon>
        <taxon>Flavobacteriia</taxon>
        <taxon>Flavobacteriales</taxon>
        <taxon>Flavobacteriaceae</taxon>
        <taxon>Capnocytophaga</taxon>
    </lineage>
</organism>
<keyword evidence="2" id="KW-1185">Reference proteome</keyword>
<dbReference type="eggNOG" id="ENOG50313JX">
    <property type="taxonomic scope" value="Bacteria"/>
</dbReference>
<dbReference type="Proteomes" id="UP000038055">
    <property type="component" value="Unassembled WGS sequence"/>
</dbReference>
<accession>A0A0B7H4F5</accession>
<protein>
    <recommendedName>
        <fullName evidence="3">Na(+)-translocating NADH-quinone reductase subunit F</fullName>
    </recommendedName>
</protein>
<sequence>MSAIPLTGQELHNLAMNIVGKALRDELHWEFLLVNSQLKKDPQFVCVDKNKQKHFIIVRAVPYGDDPDEYDPALMQIVKKHADTHSAKTYFAGVGLVNIENEQYPIYKNKPYRVNFKGLLEIL</sequence>
<dbReference type="RefSeq" id="WP_041989669.1">
    <property type="nucleotide sequence ID" value="NZ_CDOD01000003.1"/>
</dbReference>
<dbReference type="EMBL" id="CDOD01000003">
    <property type="protein sequence ID" value="CEN32513.1"/>
    <property type="molecule type" value="Genomic_DNA"/>
</dbReference>
<proteinExistence type="predicted"/>
<dbReference type="AlphaFoldDB" id="A0A0B7H4F5"/>
<evidence type="ECO:0000313" key="1">
    <source>
        <dbReference type="EMBL" id="CEN32513.1"/>
    </source>
</evidence>